<dbReference type="PANTHER" id="PTHR40453">
    <property type="entry name" value="PROTEIN YOEF"/>
    <property type="match status" value="1"/>
</dbReference>
<evidence type="ECO:0000313" key="2">
    <source>
        <dbReference type="Proteomes" id="UP000215185"/>
    </source>
</evidence>
<gene>
    <name evidence="1" type="ORF">SAMEA4412692_02072</name>
</gene>
<dbReference type="STRING" id="1123308.GCA_000380085_02105"/>
<accession>A0A239SZS9</accession>
<keyword evidence="2" id="KW-1185">Reference proteome</keyword>
<dbReference type="AlphaFoldDB" id="A0A239SZS9"/>
<dbReference type="Pfam" id="PF10662">
    <property type="entry name" value="PduV-EutP"/>
    <property type="match status" value="1"/>
</dbReference>
<organism evidence="1 2">
    <name type="scientific">Streptococcus merionis</name>
    <dbReference type="NCBI Taxonomy" id="400065"/>
    <lineage>
        <taxon>Bacteria</taxon>
        <taxon>Bacillati</taxon>
        <taxon>Bacillota</taxon>
        <taxon>Bacilli</taxon>
        <taxon>Lactobacillales</taxon>
        <taxon>Streptococcaceae</taxon>
        <taxon>Streptococcus</taxon>
    </lineage>
</organism>
<evidence type="ECO:0000313" key="1">
    <source>
        <dbReference type="EMBL" id="SNU90947.1"/>
    </source>
</evidence>
<dbReference type="OrthoDB" id="6179at2"/>
<dbReference type="EMBL" id="LT906439">
    <property type="protein sequence ID" value="SNU90947.1"/>
    <property type="molecule type" value="Genomic_DNA"/>
</dbReference>
<proteinExistence type="predicted"/>
<name>A0A239SZS9_9STRE</name>
<dbReference type="PANTHER" id="PTHR40453:SF1">
    <property type="entry name" value="PROTEIN YOEF"/>
    <property type="match status" value="1"/>
</dbReference>
<dbReference type="InterPro" id="IPR012381">
    <property type="entry name" value="EutP_PduV"/>
</dbReference>
<protein>
    <submittedName>
        <fullName evidence="1">Putative EutP/PduV family GTP-binding protein</fullName>
    </submittedName>
</protein>
<reference evidence="1 2" key="1">
    <citation type="submission" date="2017-06" db="EMBL/GenBank/DDBJ databases">
        <authorList>
            <consortium name="Pathogen Informatics"/>
        </authorList>
    </citation>
    <scope>NUCLEOTIDE SEQUENCE [LARGE SCALE GENOMIC DNA]</scope>
    <source>
        <strain evidence="1 2">NCTC13788</strain>
    </source>
</reference>
<dbReference type="GO" id="GO:0005524">
    <property type="term" value="F:ATP binding"/>
    <property type="evidence" value="ECO:0007669"/>
    <property type="project" value="InterPro"/>
</dbReference>
<sequence length="148" mass="16796">MRKRVLIIGPEGSGKKRIVQLLERKSDLSFRSSVTYYSETIVVPSAYLRSQGMLQHIIATQQKADSILMLLPSSRQFRVYSPNFANVFRIPVLGIIVHQKEGDLECLEDCRKELVEAGVDSIYQVDLNQSEQCQELLATVNVIRKGQE</sequence>
<dbReference type="GO" id="GO:0006576">
    <property type="term" value="P:biogenic amine metabolic process"/>
    <property type="evidence" value="ECO:0007669"/>
    <property type="project" value="InterPro"/>
</dbReference>
<dbReference type="Proteomes" id="UP000215185">
    <property type="component" value="Chromosome 1"/>
</dbReference>
<dbReference type="RefSeq" id="WP_026217045.1">
    <property type="nucleotide sequence ID" value="NZ_LT906439.1"/>
</dbReference>
<dbReference type="KEGG" id="smen:SAMEA4412692_2072"/>